<gene>
    <name evidence="4" type="ORF">Ssi02_25850</name>
</gene>
<organism evidence="4 5">
    <name type="scientific">Sinosporangium siamense</name>
    <dbReference type="NCBI Taxonomy" id="1367973"/>
    <lineage>
        <taxon>Bacteria</taxon>
        <taxon>Bacillati</taxon>
        <taxon>Actinomycetota</taxon>
        <taxon>Actinomycetes</taxon>
        <taxon>Streptosporangiales</taxon>
        <taxon>Streptosporangiaceae</taxon>
        <taxon>Sinosporangium</taxon>
    </lineage>
</organism>
<evidence type="ECO:0000313" key="5">
    <source>
        <dbReference type="Proteomes" id="UP000606172"/>
    </source>
</evidence>
<accession>A0A919RH85</accession>
<keyword evidence="2" id="KW-0804">Transcription</keyword>
<dbReference type="InterPro" id="IPR041916">
    <property type="entry name" value="Anti_sigma_zinc_sf"/>
</dbReference>
<name>A0A919RH85_9ACTN</name>
<protein>
    <recommendedName>
        <fullName evidence="3">Putative zinc-finger domain-containing protein</fullName>
    </recommendedName>
</protein>
<evidence type="ECO:0000259" key="3">
    <source>
        <dbReference type="Pfam" id="PF13490"/>
    </source>
</evidence>
<dbReference type="Gene3D" id="1.10.10.1320">
    <property type="entry name" value="Anti-sigma factor, zinc-finger domain"/>
    <property type="match status" value="1"/>
</dbReference>
<evidence type="ECO:0000256" key="2">
    <source>
        <dbReference type="ARBA" id="ARBA00023163"/>
    </source>
</evidence>
<comment type="caution">
    <text evidence="4">The sequence shown here is derived from an EMBL/GenBank/DDBJ whole genome shotgun (WGS) entry which is preliminary data.</text>
</comment>
<proteinExistence type="predicted"/>
<evidence type="ECO:0000256" key="1">
    <source>
        <dbReference type="ARBA" id="ARBA00023015"/>
    </source>
</evidence>
<keyword evidence="5" id="KW-1185">Reference proteome</keyword>
<feature type="domain" description="Putative zinc-finger" evidence="3">
    <location>
        <begin position="2"/>
        <end position="30"/>
    </location>
</feature>
<dbReference type="Proteomes" id="UP000606172">
    <property type="component" value="Unassembled WGS sequence"/>
</dbReference>
<dbReference type="AlphaFoldDB" id="A0A919RH85"/>
<dbReference type="Pfam" id="PF13490">
    <property type="entry name" value="zf-HC2"/>
    <property type="match status" value="1"/>
</dbReference>
<keyword evidence="1" id="KW-0805">Transcription regulation</keyword>
<reference evidence="4" key="1">
    <citation type="submission" date="2021-01" db="EMBL/GenBank/DDBJ databases">
        <title>Whole genome shotgun sequence of Sinosporangium siamense NBRC 109515.</title>
        <authorList>
            <person name="Komaki H."/>
            <person name="Tamura T."/>
        </authorList>
    </citation>
    <scope>NUCLEOTIDE SEQUENCE</scope>
    <source>
        <strain evidence="4">NBRC 109515</strain>
    </source>
</reference>
<evidence type="ECO:0000313" key="4">
    <source>
        <dbReference type="EMBL" id="GII92354.1"/>
    </source>
</evidence>
<dbReference type="InterPro" id="IPR027383">
    <property type="entry name" value="Znf_put"/>
</dbReference>
<sequence>MELATAYMDDALEESARGDLTAHLAGCGGCERYVGQLRATAGLLGRLRNPQRHAANGSAEAPPEALPEELPAEARERLLAAFRERRTADPRSPL</sequence>
<dbReference type="EMBL" id="BOOW01000015">
    <property type="protein sequence ID" value="GII92354.1"/>
    <property type="molecule type" value="Genomic_DNA"/>
</dbReference>